<keyword evidence="3" id="KW-1185">Reference proteome</keyword>
<dbReference type="AlphaFoldDB" id="A0A0A8BBX2"/>
<dbReference type="PANTHER" id="PTHR43404:SF2">
    <property type="entry name" value="LIPOPOLYSACCHARIDE CHOLINEPHOSPHOTRANSFERASE LICD"/>
    <property type="match status" value="1"/>
</dbReference>
<feature type="domain" description="LicD/FKTN/FKRP nucleotidyltransferase" evidence="1">
    <location>
        <begin position="44"/>
        <end position="279"/>
    </location>
</feature>
<sequence length="315" mass="35715">MNLSTASQLKQMRGKSNLIQFSDLDLQLLQQKLLGILWDIIDYCEANGISYSLGGGSCLGAIRHKGFIPWDDDIDLDMPRADYERFVVGFAAQHPGKYTVQSPKTTPEVGLPICRVRLNGTKIKTVESASLPESELGICVDIFPIENVYDHPVLKMFQGVRSLAGGLFLSSRRIYRDRDHYLSYVEGDREAVRSIRLKCLIGKLLSFNSVAQWALRVDRWYSCCKNPDTKFVSAPSGQYHFFGEMYERQMYIPTRKEEFAGRLVNVHIDAEGYLMKHYGPNYMELPPEEKREHHACLEFDLGEAGSTLLSGSNGR</sequence>
<reference evidence="3" key="1">
    <citation type="submission" date="2014-08" db="EMBL/GenBank/DDBJ databases">
        <title>Coriobacteriaceae sp. complete genome.</title>
        <authorList>
            <person name="Looft T."/>
            <person name="Bayles D.O."/>
            <person name="Stanton T.B."/>
        </authorList>
    </citation>
    <scope>NUCLEOTIDE SEQUENCE [LARGE SCALE GENOMIC DNA]</scope>
    <source>
        <strain evidence="3">68-1-3</strain>
    </source>
</reference>
<evidence type="ECO:0000313" key="2">
    <source>
        <dbReference type="EMBL" id="AJC12642.1"/>
    </source>
</evidence>
<dbReference type="STRING" id="1531429.JI75_08270"/>
<dbReference type="PANTHER" id="PTHR43404">
    <property type="entry name" value="LIPOPOLYSACCHARIDE CHOLINEPHOSPHOTRANSFERASE LICD"/>
    <property type="match status" value="1"/>
</dbReference>
<dbReference type="RefSeq" id="WP_039690082.1">
    <property type="nucleotide sequence ID" value="NZ_CP009302.1"/>
</dbReference>
<dbReference type="OrthoDB" id="3780655at2"/>
<protein>
    <recommendedName>
        <fullName evidence="1">LicD/FKTN/FKRP nucleotidyltransferase domain-containing protein</fullName>
    </recommendedName>
</protein>
<name>A0A0A8BBX2_9ACTN</name>
<dbReference type="Pfam" id="PF04991">
    <property type="entry name" value="LicD"/>
    <property type="match status" value="1"/>
</dbReference>
<dbReference type="KEGG" id="cbac:JI75_08270"/>
<dbReference type="HOGENOM" id="CLU_075543_0_0_11"/>
<reference evidence="2 3" key="2">
    <citation type="journal article" date="2015" name="Genome Announc.">
        <title>Complete Genome Sequence of Coriobacteriaceae Strain 68-1-3, a Novel Mucus-Degrading Isolate from the Swine Intestinal Tract.</title>
        <authorList>
            <person name="Looft T."/>
            <person name="Bayles D.O."/>
            <person name="Alt D.P."/>
            <person name="Stanton T.B."/>
        </authorList>
    </citation>
    <scope>NUCLEOTIDE SEQUENCE [LARGE SCALE GENOMIC DNA]</scope>
    <source>
        <strain evidence="2 3">68-1-3</strain>
    </source>
</reference>
<gene>
    <name evidence="2" type="ORF">JI75_08270</name>
</gene>
<evidence type="ECO:0000259" key="1">
    <source>
        <dbReference type="Pfam" id="PF04991"/>
    </source>
</evidence>
<dbReference type="EMBL" id="CP009302">
    <property type="protein sequence ID" value="AJC12642.1"/>
    <property type="molecule type" value="Genomic_DNA"/>
</dbReference>
<evidence type="ECO:0000313" key="3">
    <source>
        <dbReference type="Proteomes" id="UP000031121"/>
    </source>
</evidence>
<proteinExistence type="predicted"/>
<dbReference type="InterPro" id="IPR052942">
    <property type="entry name" value="LPS_cholinephosphotransferase"/>
</dbReference>
<accession>A0A0A8BBX2</accession>
<dbReference type="Proteomes" id="UP000031121">
    <property type="component" value="Chromosome"/>
</dbReference>
<dbReference type="InterPro" id="IPR007074">
    <property type="entry name" value="LicD/FKTN/FKRP_NTP_transf"/>
</dbReference>
<organism evidence="2 3">
    <name type="scientific">Berryella intestinalis</name>
    <dbReference type="NCBI Taxonomy" id="1531429"/>
    <lineage>
        <taxon>Bacteria</taxon>
        <taxon>Bacillati</taxon>
        <taxon>Actinomycetota</taxon>
        <taxon>Coriobacteriia</taxon>
        <taxon>Eggerthellales</taxon>
        <taxon>Eggerthellaceae</taxon>
        <taxon>Berryella</taxon>
    </lineage>
</organism>
<dbReference type="GO" id="GO:0009100">
    <property type="term" value="P:glycoprotein metabolic process"/>
    <property type="evidence" value="ECO:0007669"/>
    <property type="project" value="UniProtKB-ARBA"/>
</dbReference>